<gene>
    <name evidence="1" type="ORF">DN068_05685</name>
</gene>
<proteinExistence type="predicted"/>
<sequence>MIWIQSTDDDLSTNMVIDWFDLLKVDWCRTNDAIVQFKNFAISNTKNDFQISFKDVAEHQHNIRLSDIAGYWYRRGHLSFGITSNAESREWCHPAECN</sequence>
<keyword evidence="2" id="KW-1185">Reference proteome</keyword>
<reference evidence="1 2" key="1">
    <citation type="submission" date="2018-06" db="EMBL/GenBank/DDBJ databases">
        <title>Mucibacter soli gen. nov., sp. nov., a new member of the family Chitinophagaceae producing mucin.</title>
        <authorList>
            <person name="Kim M.-K."/>
            <person name="Park S."/>
            <person name="Kim T.-S."/>
            <person name="Joung Y."/>
            <person name="Han J.-H."/>
            <person name="Kim S.B."/>
        </authorList>
    </citation>
    <scope>NUCLEOTIDE SEQUENCE [LARGE SCALE GENOMIC DNA]</scope>
    <source>
        <strain evidence="1 2">R1-15</strain>
    </source>
</reference>
<dbReference type="EMBL" id="QKTW01000009">
    <property type="protein sequence ID" value="PZF73834.1"/>
    <property type="molecule type" value="Genomic_DNA"/>
</dbReference>
<organism evidence="1 2">
    <name type="scientific">Taibaiella soli</name>
    <dbReference type="NCBI Taxonomy" id="1649169"/>
    <lineage>
        <taxon>Bacteria</taxon>
        <taxon>Pseudomonadati</taxon>
        <taxon>Bacteroidota</taxon>
        <taxon>Chitinophagia</taxon>
        <taxon>Chitinophagales</taxon>
        <taxon>Chitinophagaceae</taxon>
        <taxon>Taibaiella</taxon>
    </lineage>
</organism>
<protein>
    <submittedName>
        <fullName evidence="1">Uncharacterized protein</fullName>
    </submittedName>
</protein>
<dbReference type="RefSeq" id="WP_110997931.1">
    <property type="nucleotide sequence ID" value="NZ_QKTW01000009.1"/>
</dbReference>
<dbReference type="Proteomes" id="UP000248745">
    <property type="component" value="Unassembled WGS sequence"/>
</dbReference>
<evidence type="ECO:0000313" key="2">
    <source>
        <dbReference type="Proteomes" id="UP000248745"/>
    </source>
</evidence>
<accession>A0A2W2B0N8</accession>
<dbReference type="AlphaFoldDB" id="A0A2W2B0N8"/>
<evidence type="ECO:0000313" key="1">
    <source>
        <dbReference type="EMBL" id="PZF73834.1"/>
    </source>
</evidence>
<comment type="caution">
    <text evidence="1">The sequence shown here is derived from an EMBL/GenBank/DDBJ whole genome shotgun (WGS) entry which is preliminary data.</text>
</comment>
<name>A0A2W2B0N8_9BACT</name>